<dbReference type="EMBL" id="VCGU01000010">
    <property type="protein sequence ID" value="TRY69416.1"/>
    <property type="molecule type" value="Genomic_DNA"/>
</dbReference>
<dbReference type="OrthoDB" id="10683427at2759"/>
<evidence type="ECO:0000256" key="1">
    <source>
        <dbReference type="SAM" id="MobiDB-lite"/>
    </source>
</evidence>
<gene>
    <name evidence="2" type="ORF">TCAL_06944</name>
</gene>
<feature type="compositionally biased region" description="Low complexity" evidence="1">
    <location>
        <begin position="46"/>
        <end position="56"/>
    </location>
</feature>
<keyword evidence="3" id="KW-1185">Reference proteome</keyword>
<reference evidence="2 3" key="1">
    <citation type="journal article" date="2018" name="Nat. Ecol. Evol.">
        <title>Genomic signatures of mitonuclear coevolution across populations of Tigriopus californicus.</title>
        <authorList>
            <person name="Barreto F.S."/>
            <person name="Watson E.T."/>
            <person name="Lima T.G."/>
            <person name="Willett C.S."/>
            <person name="Edmands S."/>
            <person name="Li W."/>
            <person name="Burton R.S."/>
        </authorList>
    </citation>
    <scope>NUCLEOTIDE SEQUENCE [LARGE SCALE GENOMIC DNA]</scope>
    <source>
        <strain evidence="2 3">San Diego</strain>
    </source>
</reference>
<feature type="compositionally biased region" description="Basic residues" evidence="1">
    <location>
        <begin position="57"/>
        <end position="77"/>
    </location>
</feature>
<protein>
    <submittedName>
        <fullName evidence="2">Uncharacterized protein</fullName>
    </submittedName>
</protein>
<comment type="caution">
    <text evidence="2">The sequence shown here is derived from an EMBL/GenBank/DDBJ whole genome shotgun (WGS) entry which is preliminary data.</text>
</comment>
<feature type="compositionally biased region" description="Low complexity" evidence="1">
    <location>
        <begin position="87"/>
        <end position="102"/>
    </location>
</feature>
<dbReference type="Proteomes" id="UP000318571">
    <property type="component" value="Chromosome 1"/>
</dbReference>
<evidence type="ECO:0000313" key="3">
    <source>
        <dbReference type="Proteomes" id="UP000318571"/>
    </source>
</evidence>
<sequence>MSSWAPPGHGRGRAGLEGSGPGDYQSPSPPPRSSRSSRSHSRDNRALNPRAALSAARSRRRRSRSRSRSRERYRRRSPSPPLGPRGGFRPAGFEPPGGAFRGYPSGLEGARVRDDQAMRRHALPRPHFRPSFSAPDDDDPLPLLMGGTSAWDAGRSSGLWPGSSQPLVNDPFSLPPSPTFRGGARARVRLDISDLDARDPDLSEPFPPSHAHSVTRGLGVIREYISDTAGILDYQPNQRDGPFFAVYFHISVTFVPNTINGDVYGPPVRYIDIVSRAEACLDRLLPVGSEVFFNAVEVNSPFFEFLAMTVWPNSTENPSRMEPITNQSDFLSQFHERTTPDTIVPLTINGLDRLEMRDARAKVWEIKDEYFGVIEVLIGSEQDRFFCMFHRSDVYLADGQKAVLSDVYRDKPLNDIVKVNQEVNLTARSIVLTKGSFLKAAVLELQAVVVSLNPFLIPRSAPRPTKFKGGDGLLGSRGEYSHGYLNTRLREELNLKLNEFLRKSRTAFPQLDPKFISDLEPEPLKFPLFPTEHPLHGHNVRAHPILPSLGLVKEVLSEGSGLIELSPSGNKSGLCLFTVGQMIPKVQSSLYDIIGPGVCVKVISTLVDDQKMIPNLATLVCSDRFEPSPDQINAAQQPDEFLLQKYHDVNEMLSVQVPDSTTTMSKSGKSDNFPDYYDAKEGKLFRILDENFGLVKIHYNLVLFDVCDLWIDPITTASRDGKKLFQVIQEGQRVRFHGTLVDASAKIQYLASSVWSADNRLFTPENQPQSVSKDKIHSDKIKIYRTVVASVGENLPEFYATDNPLLGETSGSNRCLEDELGEVVLLILDNTKFPGRITGGVLRLSKYKSHVFFLSRSCSVSTCLKIGDKLSCTVMPLEKSDVPSIHGLAIRVTSVDDNSRMPTRDEVDRMSERTSAYLERVLSPIQKETLQAKILKPTIPLMGLDSNALVGMREPLPEMHLQARFVSLINKDVALLQAKSNPSQYIYYELDGLHLALPRSQDLCGYLEDHGTELDLEAHVCEVEAPGPVKLIAHSNGVSVKGPLPSDKLNAIQKLDFSSAFMVPIYSDITKWERFANLQGELKEACEANGLLYDLELSTGIFKFALNENFGLIHGFHNGMPQRYCLFDTYDLKVSAEHSAADRSLSINQVLTSGDEVQFNACVIDQKSCVPYLGTSVWKAGQILPTPEPLDKSAIQPDKIAIYKQVVESCRDFIESRANDDIVTPSGAIASSSKALVSNQDPHHQLEQPQGSKGYYALKDESTTGVIYKELCSRFAILSVGPNDERALLATNRVWIGTTFNPKESKWSIIRRSSSKLYVCAREVEGFKDFRYQVVYCHLGFGRLPRSDAFDFNSKIKAWIRSRSHRPNLNRELKDYSGKYERS</sequence>
<proteinExistence type="predicted"/>
<feature type="region of interest" description="Disordered" evidence="1">
    <location>
        <begin position="1"/>
        <end position="107"/>
    </location>
</feature>
<evidence type="ECO:0000313" key="2">
    <source>
        <dbReference type="EMBL" id="TRY69416.1"/>
    </source>
</evidence>
<name>A0A553NVH4_TIGCA</name>
<accession>A0A553NVH4</accession>
<organism evidence="2 3">
    <name type="scientific">Tigriopus californicus</name>
    <name type="common">Marine copepod</name>
    <dbReference type="NCBI Taxonomy" id="6832"/>
    <lineage>
        <taxon>Eukaryota</taxon>
        <taxon>Metazoa</taxon>
        <taxon>Ecdysozoa</taxon>
        <taxon>Arthropoda</taxon>
        <taxon>Crustacea</taxon>
        <taxon>Multicrustacea</taxon>
        <taxon>Hexanauplia</taxon>
        <taxon>Copepoda</taxon>
        <taxon>Harpacticoida</taxon>
        <taxon>Harpacticidae</taxon>
        <taxon>Tigriopus</taxon>
    </lineage>
</organism>